<accession>A0ACC6P067</accession>
<dbReference type="Proteomes" id="UP001364695">
    <property type="component" value="Unassembled WGS sequence"/>
</dbReference>
<evidence type="ECO:0000313" key="1">
    <source>
        <dbReference type="EMBL" id="MEJ7137638.1"/>
    </source>
</evidence>
<proteinExistence type="predicted"/>
<reference evidence="1" key="1">
    <citation type="submission" date="2023-10" db="EMBL/GenBank/DDBJ databases">
        <title>Amphibacter perezi, gen. nov., sp. nov. a novel taxa of the family Comamonadaceae, class Betaproteobacteria isolated from the skin microbiota of Pelophylax perezi from different populations.</title>
        <authorList>
            <person name="Costa S."/>
            <person name="Proenca D.N."/>
            <person name="Lopes I."/>
            <person name="Morais P.V."/>
        </authorList>
    </citation>
    <scope>NUCLEOTIDE SEQUENCE</scope>
    <source>
        <strain evidence="1">SL12-8</strain>
    </source>
</reference>
<gene>
    <name evidence="1" type="ORF">RV045_04220</name>
</gene>
<organism evidence="1 2">
    <name type="scientific">Amphibiibacter pelophylacis</name>
    <dbReference type="NCBI Taxonomy" id="1799477"/>
    <lineage>
        <taxon>Bacteria</taxon>
        <taxon>Pseudomonadati</taxon>
        <taxon>Pseudomonadota</taxon>
        <taxon>Betaproteobacteria</taxon>
        <taxon>Burkholderiales</taxon>
        <taxon>Sphaerotilaceae</taxon>
        <taxon>Amphibiibacter</taxon>
    </lineage>
</organism>
<comment type="caution">
    <text evidence="1">The sequence shown here is derived from an EMBL/GenBank/DDBJ whole genome shotgun (WGS) entry which is preliminary data.</text>
</comment>
<name>A0ACC6P067_9BURK</name>
<sequence length="97" mass="10900">MGQWMMNRGWPLLLLVLLVLVGKSLFWGDSSYARIQQMSTELATQVAINDQAQQRNAQLQAEISDLGDGLEMAEEKARSELGMVKPNEIRVIVSRQP</sequence>
<dbReference type="EMBL" id="JAWDIE010000005">
    <property type="protein sequence ID" value="MEJ7137638.1"/>
    <property type="molecule type" value="Genomic_DNA"/>
</dbReference>
<protein>
    <submittedName>
        <fullName evidence="1">Septum formation initiator family protein</fullName>
    </submittedName>
</protein>
<keyword evidence="2" id="KW-1185">Reference proteome</keyword>
<evidence type="ECO:0000313" key="2">
    <source>
        <dbReference type="Proteomes" id="UP001364695"/>
    </source>
</evidence>